<dbReference type="Gene3D" id="1.20.1270.360">
    <property type="match status" value="1"/>
</dbReference>
<keyword evidence="2" id="KW-1185">Reference proteome</keyword>
<evidence type="ECO:0000313" key="2">
    <source>
        <dbReference type="Proteomes" id="UP000199112"/>
    </source>
</evidence>
<accession>A0A1H6FW84</accession>
<dbReference type="Pfam" id="PF03860">
    <property type="entry name" value="Csp"/>
    <property type="match status" value="1"/>
</dbReference>
<dbReference type="AlphaFoldDB" id="A0A1H6FW84"/>
<sequence>MALIENDHVNEEGWMDDCIDNCFDATQACNWRADEYIEPDEEMARCIRLCRDVAGLTTMNARAMIPSIVHSQVGIGSAVGPSNTR</sequence>
<dbReference type="EMBL" id="FNWL01000002">
    <property type="protein sequence ID" value="SEH15049.1"/>
    <property type="molecule type" value="Genomic_DNA"/>
</dbReference>
<proteinExistence type="predicted"/>
<dbReference type="InterPro" id="IPR005560">
    <property type="entry name" value="Csp_YhjQ"/>
</dbReference>
<name>A0A1H6FW84_9EURY</name>
<evidence type="ECO:0000313" key="1">
    <source>
        <dbReference type="EMBL" id="SEH15049.1"/>
    </source>
</evidence>
<gene>
    <name evidence="1" type="ORF">SAMN04487967_1897</name>
</gene>
<protein>
    <submittedName>
        <fullName evidence="1">Uncharacterized protein</fullName>
    </submittedName>
</protein>
<reference evidence="2" key="1">
    <citation type="submission" date="2016-10" db="EMBL/GenBank/DDBJ databases">
        <authorList>
            <person name="Varghese N."/>
            <person name="Submissions S."/>
        </authorList>
    </citation>
    <scope>NUCLEOTIDE SEQUENCE [LARGE SCALE GENOMIC DNA]</scope>
    <source>
        <strain evidence="2">CGMCC 1.8981</strain>
    </source>
</reference>
<dbReference type="Proteomes" id="UP000199112">
    <property type="component" value="Unassembled WGS sequence"/>
</dbReference>
<organism evidence="1 2">
    <name type="scientific">Natronorubrum sediminis</name>
    <dbReference type="NCBI Taxonomy" id="640943"/>
    <lineage>
        <taxon>Archaea</taxon>
        <taxon>Methanobacteriati</taxon>
        <taxon>Methanobacteriota</taxon>
        <taxon>Stenosarchaea group</taxon>
        <taxon>Halobacteria</taxon>
        <taxon>Halobacteriales</taxon>
        <taxon>Natrialbaceae</taxon>
        <taxon>Natronorubrum</taxon>
    </lineage>
</organism>